<dbReference type="InterPro" id="IPR058248">
    <property type="entry name" value="Lxx211020-like"/>
</dbReference>
<keyword evidence="2" id="KW-0732">Signal</keyword>
<name>A0ABW3ZLN3_9RHOB</name>
<evidence type="ECO:0000313" key="3">
    <source>
        <dbReference type="EMBL" id="MFD1343762.1"/>
    </source>
</evidence>
<accession>A0ABW3ZLN3</accession>
<dbReference type="RefSeq" id="WP_386804991.1">
    <property type="nucleotide sequence ID" value="NZ_JBHTMU010000030.1"/>
</dbReference>
<dbReference type="Proteomes" id="UP001597135">
    <property type="component" value="Unassembled WGS sequence"/>
</dbReference>
<reference evidence="4" key="1">
    <citation type="journal article" date="2019" name="Int. J. Syst. Evol. Microbiol.">
        <title>The Global Catalogue of Microorganisms (GCM) 10K type strain sequencing project: providing services to taxonomists for standard genome sequencing and annotation.</title>
        <authorList>
            <consortium name="The Broad Institute Genomics Platform"/>
            <consortium name="The Broad Institute Genome Sequencing Center for Infectious Disease"/>
            <person name="Wu L."/>
            <person name="Ma J."/>
        </authorList>
    </citation>
    <scope>NUCLEOTIDE SEQUENCE [LARGE SCALE GENOMIC DNA]</scope>
    <source>
        <strain evidence="4">CCUG 62953</strain>
    </source>
</reference>
<organism evidence="3 4">
    <name type="scientific">Litorisediminicola beolgyonensis</name>
    <dbReference type="NCBI Taxonomy" id="1173614"/>
    <lineage>
        <taxon>Bacteria</taxon>
        <taxon>Pseudomonadati</taxon>
        <taxon>Pseudomonadota</taxon>
        <taxon>Alphaproteobacteria</taxon>
        <taxon>Rhodobacterales</taxon>
        <taxon>Paracoccaceae</taxon>
        <taxon>Litorisediminicola</taxon>
    </lineage>
</organism>
<gene>
    <name evidence="3" type="ORF">ACFQ4E_15145</name>
</gene>
<dbReference type="SUPFAM" id="SSF110087">
    <property type="entry name" value="DR1885-like metal-binding protein"/>
    <property type="match status" value="1"/>
</dbReference>
<evidence type="ECO:0000256" key="2">
    <source>
        <dbReference type="SAM" id="SignalP"/>
    </source>
</evidence>
<dbReference type="EMBL" id="JBHTMU010000030">
    <property type="protein sequence ID" value="MFD1343762.1"/>
    <property type="molecule type" value="Genomic_DNA"/>
</dbReference>
<keyword evidence="4" id="KW-1185">Reference proteome</keyword>
<dbReference type="InterPro" id="IPR036182">
    <property type="entry name" value="PCuAC_sf"/>
</dbReference>
<dbReference type="PANTHER" id="PTHR36302">
    <property type="entry name" value="BLR7088 PROTEIN"/>
    <property type="match status" value="1"/>
</dbReference>
<evidence type="ECO:0000256" key="1">
    <source>
        <dbReference type="SAM" id="MobiDB-lite"/>
    </source>
</evidence>
<dbReference type="InterPro" id="IPR007410">
    <property type="entry name" value="LpqE-like"/>
</dbReference>
<dbReference type="Pfam" id="PF04314">
    <property type="entry name" value="PCuAC"/>
    <property type="match status" value="1"/>
</dbReference>
<comment type="caution">
    <text evidence="3">The sequence shown here is derived from an EMBL/GenBank/DDBJ whole genome shotgun (WGS) entry which is preliminary data.</text>
</comment>
<feature type="region of interest" description="Disordered" evidence="1">
    <location>
        <begin position="138"/>
        <end position="167"/>
    </location>
</feature>
<dbReference type="PANTHER" id="PTHR36302:SF1">
    <property type="entry name" value="COPPER CHAPERONE PCU(A)C"/>
    <property type="match status" value="1"/>
</dbReference>
<dbReference type="Gene3D" id="2.60.40.1890">
    <property type="entry name" value="PCu(A)C copper chaperone"/>
    <property type="match status" value="1"/>
</dbReference>
<protein>
    <submittedName>
        <fullName evidence="3">Copper chaperone PCu(A)C</fullName>
    </submittedName>
</protein>
<feature type="signal peptide" evidence="2">
    <location>
        <begin position="1"/>
        <end position="19"/>
    </location>
</feature>
<feature type="chain" id="PRO_5047383632" evidence="2">
    <location>
        <begin position="20"/>
        <end position="167"/>
    </location>
</feature>
<sequence>MRALALAAVLTLAPLAVSAEIRVEDAYARASSPVAKTGAAFMVLTNDGATDDRLVGVRTEAAERAELHTHIADPNGMMQMREIEGGIALAAGESHALQRGGDHVMLLGLTGPLEQGDDLTLVLEFEAAGELTIEVPVDNDRVPPELGAAGGMHGDHGGMDHGSATGN</sequence>
<evidence type="ECO:0000313" key="4">
    <source>
        <dbReference type="Proteomes" id="UP001597135"/>
    </source>
</evidence>
<proteinExistence type="predicted"/>